<dbReference type="Pfam" id="PF01352">
    <property type="entry name" value="KRAB"/>
    <property type="match status" value="2"/>
</dbReference>
<dbReference type="PROSITE" id="PS50805">
    <property type="entry name" value="KRAB"/>
    <property type="match status" value="1"/>
</dbReference>
<dbReference type="Gene3D" id="6.10.140.140">
    <property type="match status" value="2"/>
</dbReference>
<gene>
    <name evidence="3" type="ORF">PECUL_23A020355</name>
</gene>
<dbReference type="SUPFAM" id="SSF109640">
    <property type="entry name" value="KRAB domain (Kruppel-associated box)"/>
    <property type="match status" value="2"/>
</dbReference>
<feature type="domain" description="KRAB" evidence="2">
    <location>
        <begin position="344"/>
        <end position="423"/>
    </location>
</feature>
<dbReference type="InterPro" id="IPR036051">
    <property type="entry name" value="KRAB_dom_sf"/>
</dbReference>
<dbReference type="AlphaFoldDB" id="A0AAD1T8Q2"/>
<dbReference type="PANTHER" id="PTHR23232">
    <property type="entry name" value="KRAB DOMAIN C2H2 ZINC FINGER"/>
    <property type="match status" value="1"/>
</dbReference>
<dbReference type="GO" id="GO:0006355">
    <property type="term" value="P:regulation of DNA-templated transcription"/>
    <property type="evidence" value="ECO:0007669"/>
    <property type="project" value="InterPro"/>
</dbReference>
<feature type="region of interest" description="Disordered" evidence="1">
    <location>
        <begin position="190"/>
        <end position="247"/>
    </location>
</feature>
<accession>A0AAD1T8Q2</accession>
<dbReference type="InterPro" id="IPR001909">
    <property type="entry name" value="KRAB"/>
</dbReference>
<sequence length="498" mass="56617">MNKDRNMVTENILDLTMEIISLLTGEDYIVLKKSREHVTNGCSPCVSEVFSKAESFSMVTSSNSPIHEKNNDQKILELTNQIIHLLTGEVPIRCEDVTVYFSMEEWEYLEGHKNLYKDVMRETNQPLHLLDLAMESNERHSAPDPQETFSYPTTAQPGSPKNGESTMDSILKLSEPTQQKSQETVTLLRTLWPESAENGKEGENTGITLRRPPPLSAAVRRRQVNEKTDRAPPAAQGPHPPASSELHRNRLSVLTSLLKISLKAHSPTLLHDILTRQPAVSCNALGSERPLYKRRIRLRVDTDQLRICDTRVSQPGNKTTVQSLGSERSRVCDRGYQGICEVPIRCEDVTVYFSMEEWEYLEGHMDLYKDVMMENHQTLSSLDGDVNRYVANGYPYHISAANCLNKEESNVNNKQEPHKINDRWKTPYKSVKRGREEPIITEGNLIDLNFVTAAAHTQTDCPHAHIKEEPVLSEEAHLRGPHIDMQTDHTHEKEHLFT</sequence>
<proteinExistence type="predicted"/>
<protein>
    <submittedName>
        <fullName evidence="3">Zinc finger 551, partial</fullName>
    </submittedName>
</protein>
<dbReference type="SMART" id="SM00349">
    <property type="entry name" value="KRAB"/>
    <property type="match status" value="2"/>
</dbReference>
<dbReference type="EMBL" id="OW240922">
    <property type="protein sequence ID" value="CAH2321085.1"/>
    <property type="molecule type" value="Genomic_DNA"/>
</dbReference>
<evidence type="ECO:0000313" key="4">
    <source>
        <dbReference type="Proteomes" id="UP001295444"/>
    </source>
</evidence>
<organism evidence="3 4">
    <name type="scientific">Pelobates cultripes</name>
    <name type="common">Western spadefoot toad</name>
    <dbReference type="NCBI Taxonomy" id="61616"/>
    <lineage>
        <taxon>Eukaryota</taxon>
        <taxon>Metazoa</taxon>
        <taxon>Chordata</taxon>
        <taxon>Craniata</taxon>
        <taxon>Vertebrata</taxon>
        <taxon>Euteleostomi</taxon>
        <taxon>Amphibia</taxon>
        <taxon>Batrachia</taxon>
        <taxon>Anura</taxon>
        <taxon>Pelobatoidea</taxon>
        <taxon>Pelobatidae</taxon>
        <taxon>Pelobates</taxon>
    </lineage>
</organism>
<reference evidence="3" key="1">
    <citation type="submission" date="2022-03" db="EMBL/GenBank/DDBJ databases">
        <authorList>
            <person name="Alioto T."/>
            <person name="Alioto T."/>
            <person name="Gomez Garrido J."/>
        </authorList>
    </citation>
    <scope>NUCLEOTIDE SEQUENCE</scope>
</reference>
<evidence type="ECO:0000313" key="3">
    <source>
        <dbReference type="EMBL" id="CAH2321085.1"/>
    </source>
</evidence>
<evidence type="ECO:0000259" key="2">
    <source>
        <dbReference type="PROSITE" id="PS50805"/>
    </source>
</evidence>
<keyword evidence="4" id="KW-1185">Reference proteome</keyword>
<dbReference type="PANTHER" id="PTHR23232:SF142">
    <property type="entry name" value="GASTRULA ZINC FINGER PROTEIN XLCGF57.1-LIKE-RELATED"/>
    <property type="match status" value="1"/>
</dbReference>
<feature type="compositionally biased region" description="Polar residues" evidence="1">
    <location>
        <begin position="147"/>
        <end position="167"/>
    </location>
</feature>
<evidence type="ECO:0000256" key="1">
    <source>
        <dbReference type="SAM" id="MobiDB-lite"/>
    </source>
</evidence>
<feature type="region of interest" description="Disordered" evidence="1">
    <location>
        <begin position="138"/>
        <end position="167"/>
    </location>
</feature>
<dbReference type="Proteomes" id="UP001295444">
    <property type="component" value="Chromosome 11"/>
</dbReference>
<dbReference type="InterPro" id="IPR050169">
    <property type="entry name" value="Krueppel_C2H2_ZnF"/>
</dbReference>
<name>A0AAD1T8Q2_PELCU</name>
<dbReference type="CDD" id="cd07765">
    <property type="entry name" value="KRAB_A-box"/>
    <property type="match status" value="2"/>
</dbReference>